<accession>A0ABN7X2G3</accession>
<protein>
    <submittedName>
        <fullName evidence="2">40930_t:CDS:1</fullName>
    </submittedName>
</protein>
<evidence type="ECO:0000313" key="3">
    <source>
        <dbReference type="Proteomes" id="UP000789901"/>
    </source>
</evidence>
<organism evidence="2 3">
    <name type="scientific">Gigaspora margarita</name>
    <dbReference type="NCBI Taxonomy" id="4874"/>
    <lineage>
        <taxon>Eukaryota</taxon>
        <taxon>Fungi</taxon>
        <taxon>Fungi incertae sedis</taxon>
        <taxon>Mucoromycota</taxon>
        <taxon>Glomeromycotina</taxon>
        <taxon>Glomeromycetes</taxon>
        <taxon>Diversisporales</taxon>
        <taxon>Gigasporaceae</taxon>
        <taxon>Gigaspora</taxon>
    </lineage>
</organism>
<sequence>GYVGRPDISGRKDASSRCFGILAALCKSVSSGYGLVEKGSSYIPKGRVSVSSKACSESVQFISGATGMGKKRVGSTNKIGSNRLSGESGSMDSIPAGKVFWPDNRHGKGTSDRSRKQNRRARNRGKSSGNNNRTQVGLGSMVAAATACSDRLYSSAPSSNIVRKRDFWEGRAMEEPELAVPGSKSGLV</sequence>
<reference evidence="2 3" key="1">
    <citation type="submission" date="2021-06" db="EMBL/GenBank/DDBJ databases">
        <authorList>
            <person name="Kallberg Y."/>
            <person name="Tangrot J."/>
            <person name="Rosling A."/>
        </authorList>
    </citation>
    <scope>NUCLEOTIDE SEQUENCE [LARGE SCALE GENOMIC DNA]</scope>
    <source>
        <strain evidence="2 3">120-4 pot B 10/14</strain>
    </source>
</reference>
<feature type="region of interest" description="Disordered" evidence="1">
    <location>
        <begin position="67"/>
        <end position="138"/>
    </location>
</feature>
<gene>
    <name evidence="2" type="ORF">GMARGA_LOCUS38184</name>
</gene>
<evidence type="ECO:0000313" key="2">
    <source>
        <dbReference type="EMBL" id="CAG8846484.1"/>
    </source>
</evidence>
<feature type="compositionally biased region" description="Basic residues" evidence="1">
    <location>
        <begin position="116"/>
        <end position="125"/>
    </location>
</feature>
<feature type="non-terminal residue" evidence="2">
    <location>
        <position position="188"/>
    </location>
</feature>
<evidence type="ECO:0000256" key="1">
    <source>
        <dbReference type="SAM" id="MobiDB-lite"/>
    </source>
</evidence>
<name>A0ABN7X2G3_GIGMA</name>
<keyword evidence="3" id="KW-1185">Reference proteome</keyword>
<comment type="caution">
    <text evidence="2">The sequence shown here is derived from an EMBL/GenBank/DDBJ whole genome shotgun (WGS) entry which is preliminary data.</text>
</comment>
<dbReference type="Proteomes" id="UP000789901">
    <property type="component" value="Unassembled WGS sequence"/>
</dbReference>
<feature type="compositionally biased region" description="Polar residues" evidence="1">
    <location>
        <begin position="74"/>
        <end position="91"/>
    </location>
</feature>
<feature type="compositionally biased region" description="Basic and acidic residues" evidence="1">
    <location>
        <begin position="103"/>
        <end position="115"/>
    </location>
</feature>
<feature type="non-terminal residue" evidence="2">
    <location>
        <position position="1"/>
    </location>
</feature>
<dbReference type="EMBL" id="CAJVQB010083759">
    <property type="protein sequence ID" value="CAG8846484.1"/>
    <property type="molecule type" value="Genomic_DNA"/>
</dbReference>
<proteinExistence type="predicted"/>